<feature type="transmembrane region" description="Helical" evidence="1">
    <location>
        <begin position="64"/>
        <end position="86"/>
    </location>
</feature>
<sequence>MRTAVWTDVVASEWAKLRTVRSTYYVLGAALVALALTSVIAFLMTADWDNSPPSEQAIFASADVGLLSTPFSMFCLAVLAGLAVAGEYGTGMIRTSLVAAPQRRTMMLARTVVLGGGALVAGQVLAWLSFLATWLIVGDRPRPISPWETPTDMIPLVVSHGLVVMVVALVAFGIATVLRSSAGTLVTMTALLFVVPVIAMFLPSSWRDRVSAVLLTNLPRQLAGEVPGALLSPVGAGVVLLVYVVLAVGVGTAVFSRRDA</sequence>
<evidence type="ECO:0000256" key="1">
    <source>
        <dbReference type="SAM" id="Phobius"/>
    </source>
</evidence>
<keyword evidence="1" id="KW-0812">Transmembrane</keyword>
<dbReference type="EMBL" id="FOKG01000013">
    <property type="protein sequence ID" value="SFB48637.1"/>
    <property type="molecule type" value="Genomic_DNA"/>
</dbReference>
<keyword evidence="3" id="KW-1185">Reference proteome</keyword>
<feature type="transmembrane region" description="Helical" evidence="1">
    <location>
        <begin position="107"/>
        <end position="137"/>
    </location>
</feature>
<feature type="transmembrane region" description="Helical" evidence="1">
    <location>
        <begin position="226"/>
        <end position="255"/>
    </location>
</feature>
<name>A0A1I1BET1_9PSEU</name>
<feature type="transmembrane region" description="Helical" evidence="1">
    <location>
        <begin position="157"/>
        <end position="178"/>
    </location>
</feature>
<reference evidence="3" key="1">
    <citation type="submission" date="2016-10" db="EMBL/GenBank/DDBJ databases">
        <authorList>
            <person name="Varghese N."/>
            <person name="Submissions S."/>
        </authorList>
    </citation>
    <scope>NUCLEOTIDE SEQUENCE [LARGE SCALE GENOMIC DNA]</scope>
    <source>
        <strain evidence="3">CGMCC 4.3568</strain>
    </source>
</reference>
<protein>
    <recommendedName>
        <fullName evidence="4">ABC-2 family transporter protein</fullName>
    </recommendedName>
</protein>
<dbReference type="STRING" id="490629.SAMN05216266_113180"/>
<keyword evidence="1" id="KW-1133">Transmembrane helix</keyword>
<gene>
    <name evidence="2" type="ORF">SAMN05216266_113180</name>
</gene>
<accession>A0A1I1BET1</accession>
<feature type="transmembrane region" description="Helical" evidence="1">
    <location>
        <begin position="185"/>
        <end position="206"/>
    </location>
</feature>
<evidence type="ECO:0008006" key="4">
    <source>
        <dbReference type="Google" id="ProtNLM"/>
    </source>
</evidence>
<dbReference type="Proteomes" id="UP000243799">
    <property type="component" value="Unassembled WGS sequence"/>
</dbReference>
<keyword evidence="1" id="KW-0472">Membrane</keyword>
<evidence type="ECO:0000313" key="3">
    <source>
        <dbReference type="Proteomes" id="UP000243799"/>
    </source>
</evidence>
<dbReference type="PANTHER" id="PTHR37305:SF1">
    <property type="entry name" value="MEMBRANE PROTEIN"/>
    <property type="match status" value="1"/>
</dbReference>
<feature type="transmembrane region" description="Helical" evidence="1">
    <location>
        <begin position="24"/>
        <end position="44"/>
    </location>
</feature>
<dbReference type="PANTHER" id="PTHR37305">
    <property type="entry name" value="INTEGRAL MEMBRANE PROTEIN-RELATED"/>
    <property type="match status" value="1"/>
</dbReference>
<dbReference type="RefSeq" id="WP_091675080.1">
    <property type="nucleotide sequence ID" value="NZ_FOKG01000013.1"/>
</dbReference>
<organism evidence="2 3">
    <name type="scientific">Amycolatopsis marina</name>
    <dbReference type="NCBI Taxonomy" id="490629"/>
    <lineage>
        <taxon>Bacteria</taxon>
        <taxon>Bacillati</taxon>
        <taxon>Actinomycetota</taxon>
        <taxon>Actinomycetes</taxon>
        <taxon>Pseudonocardiales</taxon>
        <taxon>Pseudonocardiaceae</taxon>
        <taxon>Amycolatopsis</taxon>
    </lineage>
</organism>
<dbReference type="AlphaFoldDB" id="A0A1I1BET1"/>
<dbReference type="OrthoDB" id="5188656at2"/>
<dbReference type="Pfam" id="PF12730">
    <property type="entry name" value="ABC2_membrane_4"/>
    <property type="match status" value="1"/>
</dbReference>
<proteinExistence type="predicted"/>
<evidence type="ECO:0000313" key="2">
    <source>
        <dbReference type="EMBL" id="SFB48637.1"/>
    </source>
</evidence>